<feature type="signal peptide" evidence="2">
    <location>
        <begin position="1"/>
        <end position="16"/>
    </location>
</feature>
<dbReference type="Proteomes" id="UP000215902">
    <property type="component" value="Unassembled WGS sequence"/>
</dbReference>
<accession>A0A267H4I3</accession>
<proteinExistence type="predicted"/>
<comment type="caution">
    <text evidence="4">The sequence shown here is derived from an EMBL/GenBank/DDBJ whole genome shotgun (WGS) entry which is preliminary data.</text>
</comment>
<protein>
    <submittedName>
        <fullName evidence="4">Uncharacterized protein</fullName>
    </submittedName>
</protein>
<sequence>MLASFIWIWKSISISACTMPAAVTPFEQFSKAESHLIKRLGRHADERIFELSTWESADRDLLGLFPAISSALTVLNDDQKLRHESATSPDDTQRSSPCSLTGSSSSDSSGASSSSCVSALSASSRSSAGGAASPNGQKPAAARWCQPGLKDLQLLASKEDVASLPRASSIEEVLALLSKDDVIVVPCAHGGYILYAVTYLDDLVAQQPPTVIPPSPDDPATKLSPEVFNLFLQNEELLSRGQDTSLLGVPPALSSVKARRGVYTK</sequence>
<evidence type="ECO:0000313" key="4">
    <source>
        <dbReference type="EMBL" id="PAA92604.1"/>
    </source>
</evidence>
<feature type="region of interest" description="Disordered" evidence="1">
    <location>
        <begin position="82"/>
        <end position="112"/>
    </location>
</feature>
<evidence type="ECO:0000313" key="5">
    <source>
        <dbReference type="Proteomes" id="UP000215902"/>
    </source>
</evidence>
<evidence type="ECO:0000313" key="3">
    <source>
        <dbReference type="EMBL" id="PAA49196.1"/>
    </source>
</evidence>
<evidence type="ECO:0000256" key="2">
    <source>
        <dbReference type="SAM" id="SignalP"/>
    </source>
</evidence>
<keyword evidence="2" id="KW-0732">Signal</keyword>
<dbReference type="EMBL" id="NIVC01003952">
    <property type="protein sequence ID" value="PAA49196.1"/>
    <property type="molecule type" value="Genomic_DNA"/>
</dbReference>
<dbReference type="AlphaFoldDB" id="A0A267H4I3"/>
<feature type="chain" id="PRO_5011916250" evidence="2">
    <location>
        <begin position="17"/>
        <end position="265"/>
    </location>
</feature>
<feature type="compositionally biased region" description="Low complexity" evidence="1">
    <location>
        <begin position="95"/>
        <end position="112"/>
    </location>
</feature>
<dbReference type="EMBL" id="NIVC01000044">
    <property type="protein sequence ID" value="PAA92604.1"/>
    <property type="molecule type" value="Genomic_DNA"/>
</dbReference>
<name>A0A267H4I3_9PLAT</name>
<gene>
    <name evidence="3" type="ORF">BOX15_Mlig009103g2</name>
    <name evidence="4" type="ORF">BOX15_Mlig009103g3</name>
</gene>
<organism evidence="4 5">
    <name type="scientific">Macrostomum lignano</name>
    <dbReference type="NCBI Taxonomy" id="282301"/>
    <lineage>
        <taxon>Eukaryota</taxon>
        <taxon>Metazoa</taxon>
        <taxon>Spiralia</taxon>
        <taxon>Lophotrochozoa</taxon>
        <taxon>Platyhelminthes</taxon>
        <taxon>Rhabditophora</taxon>
        <taxon>Macrostomorpha</taxon>
        <taxon>Macrostomida</taxon>
        <taxon>Macrostomidae</taxon>
        <taxon>Macrostomum</taxon>
    </lineage>
</organism>
<keyword evidence="5" id="KW-1185">Reference proteome</keyword>
<evidence type="ECO:0000256" key="1">
    <source>
        <dbReference type="SAM" id="MobiDB-lite"/>
    </source>
</evidence>
<reference evidence="4 5" key="1">
    <citation type="submission" date="2017-06" db="EMBL/GenBank/DDBJ databases">
        <title>A platform for efficient transgenesis in Macrostomum lignano, a flatworm model organism for stem cell research.</title>
        <authorList>
            <person name="Berezikov E."/>
        </authorList>
    </citation>
    <scope>NUCLEOTIDE SEQUENCE [LARGE SCALE GENOMIC DNA]</scope>
    <source>
        <strain evidence="4">DV1</strain>
        <tissue evidence="4">Whole organism</tissue>
    </source>
</reference>